<accession>A0A0D3G4V3</accession>
<name>A0A0D3G4V3_9ORYZ</name>
<dbReference type="Proteomes" id="UP000026960">
    <property type="component" value="Chromosome 5"/>
</dbReference>
<keyword evidence="2" id="KW-1185">Reference proteome</keyword>
<reference evidence="1" key="2">
    <citation type="submission" date="2015-03" db="UniProtKB">
        <authorList>
            <consortium name="EnsemblPlants"/>
        </authorList>
    </citation>
    <scope>IDENTIFICATION</scope>
</reference>
<organism evidence="1">
    <name type="scientific">Oryza barthii</name>
    <dbReference type="NCBI Taxonomy" id="65489"/>
    <lineage>
        <taxon>Eukaryota</taxon>
        <taxon>Viridiplantae</taxon>
        <taxon>Streptophyta</taxon>
        <taxon>Embryophyta</taxon>
        <taxon>Tracheophyta</taxon>
        <taxon>Spermatophyta</taxon>
        <taxon>Magnoliopsida</taxon>
        <taxon>Liliopsida</taxon>
        <taxon>Poales</taxon>
        <taxon>Poaceae</taxon>
        <taxon>BOP clade</taxon>
        <taxon>Oryzoideae</taxon>
        <taxon>Oryzeae</taxon>
        <taxon>Oryzinae</taxon>
        <taxon>Oryza</taxon>
    </lineage>
</organism>
<dbReference type="AlphaFoldDB" id="A0A0D3G4V3"/>
<reference evidence="1" key="1">
    <citation type="journal article" date="2009" name="Rice">
        <title>De Novo Next Generation Sequencing of Plant Genomes.</title>
        <authorList>
            <person name="Rounsley S."/>
            <person name="Marri P.R."/>
            <person name="Yu Y."/>
            <person name="He R."/>
            <person name="Sisneros N."/>
            <person name="Goicoechea J.L."/>
            <person name="Lee S.J."/>
            <person name="Angelova A."/>
            <person name="Kudrna D."/>
            <person name="Luo M."/>
            <person name="Affourtit J."/>
            <person name="Desany B."/>
            <person name="Knight J."/>
            <person name="Niazi F."/>
            <person name="Egholm M."/>
            <person name="Wing R.A."/>
        </authorList>
    </citation>
    <scope>NUCLEOTIDE SEQUENCE [LARGE SCALE GENOMIC DNA]</scope>
    <source>
        <strain evidence="1">cv. IRGC 105608</strain>
    </source>
</reference>
<dbReference type="HOGENOM" id="CLU_2100632_0_0_1"/>
<protein>
    <submittedName>
        <fullName evidence="1">Uncharacterized protein</fullName>
    </submittedName>
</protein>
<sequence length="116" mass="13541">MCRRRVLTPFGLDTADPVLTEVELAPSRPDREGAHRPRRIQDRRRRSWCRWRRSWHRQRRPWRARAEEARDGQVRLLREGRGGEEAVEVRAAWEKQAAQLVATVGRHGARCVAAAT</sequence>
<proteinExistence type="predicted"/>
<dbReference type="PaxDb" id="65489-OBART05G08280.1"/>
<dbReference type="EnsemblPlants" id="OBART05G08280.1">
    <property type="protein sequence ID" value="OBART05G08280.1"/>
    <property type="gene ID" value="OBART05G08280"/>
</dbReference>
<evidence type="ECO:0000313" key="2">
    <source>
        <dbReference type="Proteomes" id="UP000026960"/>
    </source>
</evidence>
<evidence type="ECO:0000313" key="1">
    <source>
        <dbReference type="EnsemblPlants" id="OBART05G08280.1"/>
    </source>
</evidence>
<dbReference type="Gramene" id="OBART05G08280.1">
    <property type="protein sequence ID" value="OBART05G08280.1"/>
    <property type="gene ID" value="OBART05G08280"/>
</dbReference>